<comment type="caution">
    <text evidence="2">The sequence shown here is derived from an EMBL/GenBank/DDBJ whole genome shotgun (WGS) entry which is preliminary data.</text>
</comment>
<protein>
    <submittedName>
        <fullName evidence="2">Uncharacterized protein</fullName>
    </submittedName>
</protein>
<evidence type="ECO:0000313" key="2">
    <source>
        <dbReference type="EMBL" id="KAF6119567.1"/>
    </source>
</evidence>
<dbReference type="Proteomes" id="UP000664940">
    <property type="component" value="Unassembled WGS sequence"/>
</dbReference>
<name>A0A834AXI8_9CHIR</name>
<feature type="region of interest" description="Disordered" evidence="1">
    <location>
        <begin position="1"/>
        <end position="37"/>
    </location>
</feature>
<feature type="region of interest" description="Disordered" evidence="1">
    <location>
        <begin position="144"/>
        <end position="181"/>
    </location>
</feature>
<gene>
    <name evidence="2" type="ORF">HJG60_010053</name>
</gene>
<evidence type="ECO:0000313" key="3">
    <source>
        <dbReference type="Proteomes" id="UP000664940"/>
    </source>
</evidence>
<accession>A0A834AXI8</accession>
<proteinExistence type="predicted"/>
<dbReference type="AlphaFoldDB" id="A0A834AXI8"/>
<feature type="region of interest" description="Disordered" evidence="1">
    <location>
        <begin position="218"/>
        <end position="277"/>
    </location>
</feature>
<evidence type="ECO:0000256" key="1">
    <source>
        <dbReference type="SAM" id="MobiDB-lite"/>
    </source>
</evidence>
<organism evidence="2 3">
    <name type="scientific">Phyllostomus discolor</name>
    <name type="common">pale spear-nosed bat</name>
    <dbReference type="NCBI Taxonomy" id="89673"/>
    <lineage>
        <taxon>Eukaryota</taxon>
        <taxon>Metazoa</taxon>
        <taxon>Chordata</taxon>
        <taxon>Craniata</taxon>
        <taxon>Vertebrata</taxon>
        <taxon>Euteleostomi</taxon>
        <taxon>Mammalia</taxon>
        <taxon>Eutheria</taxon>
        <taxon>Laurasiatheria</taxon>
        <taxon>Chiroptera</taxon>
        <taxon>Yangochiroptera</taxon>
        <taxon>Phyllostomidae</taxon>
        <taxon>Phyllostominae</taxon>
        <taxon>Phyllostomus</taxon>
    </lineage>
</organism>
<sequence>MPGHCAPGPGFPAAPFGVPRQGVAEGPDPPLPAAGPMEAARPVLPARVGWGHGPRALPFWGSQPDCRAFGGCTRGMVGTEAEKGGPRPGLPPSSRVLWGKEEAGKWSRGPLASLQPSLLLLTLRLSHSPACSRWWEASGALGSFSPSAAREQRPPCQWQKPKPQVEPGPREDGGPGRGAEAGASGVCFRAALGGYPGPPSVWAWHACRALPTAQRGSLGCALRDGSQPGSGKRGGRRQEAGDDRKGIRLGSRLLLPECGRAPPDRPPHQGFRPAPPPSPRMWNEGPHRVWGAGTPGPLCTCPLCWLCGRPSANWLPPK</sequence>
<feature type="compositionally biased region" description="Low complexity" evidence="1">
    <location>
        <begin position="1"/>
        <end position="17"/>
    </location>
</feature>
<reference evidence="2 3" key="1">
    <citation type="journal article" date="2020" name="Nature">
        <title>Six reference-quality genomes reveal evolution of bat adaptations.</title>
        <authorList>
            <person name="Jebb D."/>
            <person name="Huang Z."/>
            <person name="Pippel M."/>
            <person name="Hughes G.M."/>
            <person name="Lavrichenko K."/>
            <person name="Devanna P."/>
            <person name="Winkler S."/>
            <person name="Jermiin L.S."/>
            <person name="Skirmuntt E.C."/>
            <person name="Katzourakis A."/>
            <person name="Burkitt-Gray L."/>
            <person name="Ray D.A."/>
            <person name="Sullivan K.A.M."/>
            <person name="Roscito J.G."/>
            <person name="Kirilenko B.M."/>
            <person name="Davalos L.M."/>
            <person name="Corthals A.P."/>
            <person name="Power M.L."/>
            <person name="Jones G."/>
            <person name="Ransome R.D."/>
            <person name="Dechmann D.K.N."/>
            <person name="Locatelli A.G."/>
            <person name="Puechmaille S.J."/>
            <person name="Fedrigo O."/>
            <person name="Jarvis E.D."/>
            <person name="Hiller M."/>
            <person name="Vernes S.C."/>
            <person name="Myers E.W."/>
            <person name="Teeling E.C."/>
        </authorList>
    </citation>
    <scope>NUCLEOTIDE SEQUENCE [LARGE SCALE GENOMIC DNA]</scope>
    <source>
        <strain evidence="2">Bat1K_MPI-CBG_1</strain>
    </source>
</reference>
<dbReference type="EMBL" id="JABVXQ010000003">
    <property type="protein sequence ID" value="KAF6119567.1"/>
    <property type="molecule type" value="Genomic_DNA"/>
</dbReference>
<feature type="compositionally biased region" description="Basic and acidic residues" evidence="1">
    <location>
        <begin position="236"/>
        <end position="246"/>
    </location>
</feature>